<dbReference type="AlphaFoldDB" id="A0A538SET6"/>
<proteinExistence type="predicted"/>
<gene>
    <name evidence="2" type="ORF">E6K72_11960</name>
</gene>
<evidence type="ECO:0000256" key="1">
    <source>
        <dbReference type="SAM" id="MobiDB-lite"/>
    </source>
</evidence>
<feature type="region of interest" description="Disordered" evidence="1">
    <location>
        <begin position="140"/>
        <end position="176"/>
    </location>
</feature>
<reference evidence="2 3" key="1">
    <citation type="journal article" date="2019" name="Nat. Microbiol.">
        <title>Mediterranean grassland soil C-N compound turnover is dependent on rainfall and depth, and is mediated by genomically divergent microorganisms.</title>
        <authorList>
            <person name="Diamond S."/>
            <person name="Andeer P.F."/>
            <person name="Li Z."/>
            <person name="Crits-Christoph A."/>
            <person name="Burstein D."/>
            <person name="Anantharaman K."/>
            <person name="Lane K.R."/>
            <person name="Thomas B.C."/>
            <person name="Pan C."/>
            <person name="Northen T.R."/>
            <person name="Banfield J.F."/>
        </authorList>
    </citation>
    <scope>NUCLEOTIDE SEQUENCE [LARGE SCALE GENOMIC DNA]</scope>
    <source>
        <strain evidence="2">WS_2</strain>
    </source>
</reference>
<sequence>MRNPTPADAELLMRLYEIRRDPELRRARQWFLTEFKATEWSEIKAGYLKFADEDRWFRMTTSYWEMVGSMVNREVLHPELFFDHTGEDIVSWERCKPWIAGARADIRPSYLIQLERMVAAHQEYRKTVNARVVAEARRAAAAPATSGSSPMPMAAKSAAPSAGREAAAPRASKRRR</sequence>
<protein>
    <submittedName>
        <fullName evidence="2">Uncharacterized protein</fullName>
    </submittedName>
</protein>
<organism evidence="2 3">
    <name type="scientific">Eiseniibacteriota bacterium</name>
    <dbReference type="NCBI Taxonomy" id="2212470"/>
    <lineage>
        <taxon>Bacteria</taxon>
        <taxon>Candidatus Eiseniibacteriota</taxon>
    </lineage>
</organism>
<dbReference type="Proteomes" id="UP000317716">
    <property type="component" value="Unassembled WGS sequence"/>
</dbReference>
<comment type="caution">
    <text evidence="2">The sequence shown here is derived from an EMBL/GenBank/DDBJ whole genome shotgun (WGS) entry which is preliminary data.</text>
</comment>
<name>A0A538SET6_UNCEI</name>
<feature type="compositionally biased region" description="Low complexity" evidence="1">
    <location>
        <begin position="140"/>
        <end position="170"/>
    </location>
</feature>
<dbReference type="EMBL" id="VBOS01000435">
    <property type="protein sequence ID" value="TMQ49870.1"/>
    <property type="molecule type" value="Genomic_DNA"/>
</dbReference>
<dbReference type="Pfam" id="PF15956">
    <property type="entry name" value="DUF4760"/>
    <property type="match status" value="1"/>
</dbReference>
<dbReference type="InterPro" id="IPR031876">
    <property type="entry name" value="DUF4760"/>
</dbReference>
<accession>A0A538SET6</accession>
<evidence type="ECO:0000313" key="2">
    <source>
        <dbReference type="EMBL" id="TMQ49870.1"/>
    </source>
</evidence>
<evidence type="ECO:0000313" key="3">
    <source>
        <dbReference type="Proteomes" id="UP000317716"/>
    </source>
</evidence>